<gene>
    <name evidence="1" type="ORF">GN277_18170</name>
</gene>
<evidence type="ECO:0000313" key="2">
    <source>
        <dbReference type="Proteomes" id="UP000460412"/>
    </source>
</evidence>
<evidence type="ECO:0000313" key="1">
    <source>
        <dbReference type="EMBL" id="MXP77232.1"/>
    </source>
</evidence>
<keyword evidence="2" id="KW-1185">Reference proteome</keyword>
<protein>
    <submittedName>
        <fullName evidence="1">Uncharacterized protein</fullName>
    </submittedName>
</protein>
<proteinExistence type="predicted"/>
<reference evidence="1 2" key="1">
    <citation type="submission" date="2019-12" db="EMBL/GenBank/DDBJ databases">
        <title>Sporaefaciens musculi gen. nov., sp. nov., a novel bacterium isolated from the caecum of an obese mouse.</title>
        <authorList>
            <person name="Rasmussen T.S."/>
            <person name="Streidl T."/>
            <person name="Hitch T.C.A."/>
            <person name="Wortmann E."/>
            <person name="Deptula P."/>
            <person name="Hansen M."/>
            <person name="Nielsen D.S."/>
            <person name="Clavel T."/>
            <person name="Vogensen F.K."/>
        </authorList>
    </citation>
    <scope>NUCLEOTIDE SEQUENCE [LARGE SCALE GENOMIC DNA]</scope>
    <source>
        <strain evidence="1 2">WCA-9-b2</strain>
    </source>
</reference>
<name>A0A7X3SK76_9FIRM</name>
<sequence length="143" mass="16833">MTKHEVMKAYVEEKVAELVGSLTSFNFANDSPDSVSFLTNYSGKIVKKFLRAADKEYVFSILLTWHYSTETDDLNMQAMNLAQQFMDWIEEQNKKRNFPDFGKKCQVKKIENLQNMPNLATVDWENMTAQYMIQCRVLYFEKE</sequence>
<dbReference type="EMBL" id="WUQX01000001">
    <property type="protein sequence ID" value="MXP77232.1"/>
    <property type="molecule type" value="Genomic_DNA"/>
</dbReference>
<organism evidence="1 2">
    <name type="scientific">Sporofaciens musculi</name>
    <dbReference type="NCBI Taxonomy" id="2681861"/>
    <lineage>
        <taxon>Bacteria</taxon>
        <taxon>Bacillati</taxon>
        <taxon>Bacillota</taxon>
        <taxon>Clostridia</taxon>
        <taxon>Lachnospirales</taxon>
        <taxon>Lachnospiraceae</taxon>
        <taxon>Sporofaciens</taxon>
    </lineage>
</organism>
<dbReference type="RefSeq" id="WP_159752385.1">
    <property type="nucleotide sequence ID" value="NZ_WUQX01000001.1"/>
</dbReference>
<dbReference type="Proteomes" id="UP000460412">
    <property type="component" value="Unassembled WGS sequence"/>
</dbReference>
<comment type="caution">
    <text evidence="1">The sequence shown here is derived from an EMBL/GenBank/DDBJ whole genome shotgun (WGS) entry which is preliminary data.</text>
</comment>
<accession>A0A7X3SK76</accession>
<dbReference type="AlphaFoldDB" id="A0A7X3SK76"/>